<dbReference type="Proteomes" id="UP000029737">
    <property type="component" value="Unassembled WGS sequence"/>
</dbReference>
<keyword evidence="3" id="KW-1185">Reference proteome</keyword>
<evidence type="ECO:0000256" key="1">
    <source>
        <dbReference type="SAM" id="MobiDB-lite"/>
    </source>
</evidence>
<sequence>MMSQAGPTDHRGCTVFYYVDMSRAETLRRHETRPWANDGHGPEPVYLYDRGDGPSGPCCTKPTSFPVTVDTITEASIAFLRDVKRPVTPQLQHDETVVDHQPPGRKPLVTRGSGCVVP</sequence>
<gene>
    <name evidence="2" type="ORF">IL38_23000</name>
</gene>
<feature type="region of interest" description="Disordered" evidence="1">
    <location>
        <begin position="94"/>
        <end position="118"/>
    </location>
</feature>
<protein>
    <submittedName>
        <fullName evidence="2">Uncharacterized protein</fullName>
    </submittedName>
</protein>
<accession>A0ABR4WYT1</accession>
<organism evidence="2 3">
    <name type="scientific">Actinopolyspora erythraea</name>
    <dbReference type="NCBI Taxonomy" id="414996"/>
    <lineage>
        <taxon>Bacteria</taxon>
        <taxon>Bacillati</taxon>
        <taxon>Actinomycetota</taxon>
        <taxon>Actinomycetes</taxon>
        <taxon>Actinopolysporales</taxon>
        <taxon>Actinopolysporaceae</taxon>
        <taxon>Actinopolyspora</taxon>
    </lineage>
</organism>
<name>A0ABR4WYT1_9ACTN</name>
<evidence type="ECO:0000313" key="2">
    <source>
        <dbReference type="EMBL" id="KGI79486.1"/>
    </source>
</evidence>
<evidence type="ECO:0000313" key="3">
    <source>
        <dbReference type="Proteomes" id="UP000029737"/>
    </source>
</evidence>
<comment type="caution">
    <text evidence="2">The sequence shown here is derived from an EMBL/GenBank/DDBJ whole genome shotgun (WGS) entry which is preliminary data.</text>
</comment>
<proteinExistence type="predicted"/>
<reference evidence="2 3" key="1">
    <citation type="journal article" date="2014" name="PLoS ONE">
        <title>Identification and Characterization of a New Erythromycin Biosynthetic Gene Cluster in Actinopolyspora erythraea YIM90600, a Novel Erythronolide-Producing Halophilic Actinomycete Isolated from Salt Field.</title>
        <authorList>
            <person name="Chen D."/>
            <person name="Feng J."/>
            <person name="Huang L."/>
            <person name="Zhang Q."/>
            <person name="Wu J."/>
            <person name="Zhu X."/>
            <person name="Duan Y."/>
            <person name="Xu Z."/>
        </authorList>
    </citation>
    <scope>NUCLEOTIDE SEQUENCE [LARGE SCALE GENOMIC DNA]</scope>
    <source>
        <strain evidence="2 3">YIM90600</strain>
    </source>
</reference>
<dbReference type="EMBL" id="JPMV01000044">
    <property type="protein sequence ID" value="KGI79486.1"/>
    <property type="molecule type" value="Genomic_DNA"/>
</dbReference>